<gene>
    <name evidence="1" type="ORF">GCM10011608_37890</name>
</gene>
<dbReference type="RefSeq" id="WP_189046188.1">
    <property type="nucleotide sequence ID" value="NZ_BMNB01000017.1"/>
</dbReference>
<dbReference type="EMBL" id="BMNB01000017">
    <property type="protein sequence ID" value="GGM49349.1"/>
    <property type="molecule type" value="Genomic_DNA"/>
</dbReference>
<name>A0A917X1A7_9ACTN</name>
<sequence>MESKELKERAQALRSAGKTPKQIARELNVTRAVVTRLVRGVDVVRPVRVHPSELPLLGCWITQQWSNGLSIVDQPADWVDAKKLPKMAMGAGLVSVMIARAENNGVTTCGFLVDTYCLGVKNALPPITSEPEVMTDTVAEFFAAYEAEPLQAPLDLARHLIFGAVDYARGLGFDPHRDFYSAAPYLGAWEPPSRIAFGLNGKPHFQQGPHDNPERIMRTLDRTVGRDNYHFTIVPTMF</sequence>
<accession>A0A917X1A7</accession>
<protein>
    <submittedName>
        <fullName evidence="1">Uncharacterized protein</fullName>
    </submittedName>
</protein>
<proteinExistence type="predicted"/>
<dbReference type="AlphaFoldDB" id="A0A917X1A7"/>
<keyword evidence="2" id="KW-1185">Reference proteome</keyword>
<evidence type="ECO:0000313" key="1">
    <source>
        <dbReference type="EMBL" id="GGM49349.1"/>
    </source>
</evidence>
<organism evidence="1 2">
    <name type="scientific">Micromonospora sonchi</name>
    <dbReference type="NCBI Taxonomy" id="1763543"/>
    <lineage>
        <taxon>Bacteria</taxon>
        <taxon>Bacillati</taxon>
        <taxon>Actinomycetota</taxon>
        <taxon>Actinomycetes</taxon>
        <taxon>Micromonosporales</taxon>
        <taxon>Micromonosporaceae</taxon>
        <taxon>Micromonospora</taxon>
    </lineage>
</organism>
<reference evidence="1" key="1">
    <citation type="journal article" date="2014" name="Int. J. Syst. Evol. Microbiol.">
        <title>Complete genome sequence of Corynebacterium casei LMG S-19264T (=DSM 44701T), isolated from a smear-ripened cheese.</title>
        <authorList>
            <consortium name="US DOE Joint Genome Institute (JGI-PGF)"/>
            <person name="Walter F."/>
            <person name="Albersmeier A."/>
            <person name="Kalinowski J."/>
            <person name="Ruckert C."/>
        </authorList>
    </citation>
    <scope>NUCLEOTIDE SEQUENCE</scope>
    <source>
        <strain evidence="1">CGMCC 4.7312</strain>
    </source>
</reference>
<evidence type="ECO:0000313" key="2">
    <source>
        <dbReference type="Proteomes" id="UP000608890"/>
    </source>
</evidence>
<dbReference type="Proteomes" id="UP000608890">
    <property type="component" value="Unassembled WGS sequence"/>
</dbReference>
<reference evidence="1" key="2">
    <citation type="submission" date="2020-09" db="EMBL/GenBank/DDBJ databases">
        <authorList>
            <person name="Sun Q."/>
            <person name="Zhou Y."/>
        </authorList>
    </citation>
    <scope>NUCLEOTIDE SEQUENCE</scope>
    <source>
        <strain evidence="1">CGMCC 4.7312</strain>
    </source>
</reference>
<comment type="caution">
    <text evidence="1">The sequence shown here is derived from an EMBL/GenBank/DDBJ whole genome shotgun (WGS) entry which is preliminary data.</text>
</comment>